<proteinExistence type="predicted"/>
<dbReference type="InterPro" id="IPR036388">
    <property type="entry name" value="WH-like_DNA-bd_sf"/>
</dbReference>
<organism evidence="5 6">
    <name type="scientific">Aureimonas populi</name>
    <dbReference type="NCBI Taxonomy" id="1701758"/>
    <lineage>
        <taxon>Bacteria</taxon>
        <taxon>Pseudomonadati</taxon>
        <taxon>Pseudomonadota</taxon>
        <taxon>Alphaproteobacteria</taxon>
        <taxon>Hyphomicrobiales</taxon>
        <taxon>Aurantimonadaceae</taxon>
        <taxon>Aureimonas</taxon>
    </lineage>
</organism>
<dbReference type="InterPro" id="IPR011711">
    <property type="entry name" value="GntR_C"/>
</dbReference>
<dbReference type="PANTHER" id="PTHR43537:SF49">
    <property type="entry name" value="TRANSCRIPTIONAL REGULATORY PROTEIN"/>
    <property type="match status" value="1"/>
</dbReference>
<dbReference type="RefSeq" id="WP_209738359.1">
    <property type="nucleotide sequence ID" value="NZ_CP072611.1"/>
</dbReference>
<evidence type="ECO:0000259" key="4">
    <source>
        <dbReference type="PROSITE" id="PS50949"/>
    </source>
</evidence>
<dbReference type="InterPro" id="IPR036390">
    <property type="entry name" value="WH_DNA-bd_sf"/>
</dbReference>
<dbReference type="InterPro" id="IPR000524">
    <property type="entry name" value="Tscrpt_reg_HTH_GntR"/>
</dbReference>
<dbReference type="EMBL" id="JBHUIJ010000010">
    <property type="protein sequence ID" value="MFD2237654.1"/>
    <property type="molecule type" value="Genomic_DNA"/>
</dbReference>
<evidence type="ECO:0000256" key="3">
    <source>
        <dbReference type="ARBA" id="ARBA00023163"/>
    </source>
</evidence>
<evidence type="ECO:0000313" key="5">
    <source>
        <dbReference type="EMBL" id="MFD2237654.1"/>
    </source>
</evidence>
<dbReference type="Gene3D" id="1.10.10.10">
    <property type="entry name" value="Winged helix-like DNA-binding domain superfamily/Winged helix DNA-binding domain"/>
    <property type="match status" value="1"/>
</dbReference>
<name>A0ABW5CK18_9HYPH</name>
<evidence type="ECO:0000256" key="2">
    <source>
        <dbReference type="ARBA" id="ARBA00023125"/>
    </source>
</evidence>
<protein>
    <submittedName>
        <fullName evidence="5">GntR family transcriptional regulator</fullName>
    </submittedName>
</protein>
<accession>A0ABW5CK18</accession>
<dbReference type="CDD" id="cd07377">
    <property type="entry name" value="WHTH_GntR"/>
    <property type="match status" value="1"/>
</dbReference>
<feature type="domain" description="HTH gntR-type" evidence="4">
    <location>
        <begin position="1"/>
        <end position="62"/>
    </location>
</feature>
<dbReference type="Pfam" id="PF00392">
    <property type="entry name" value="GntR"/>
    <property type="match status" value="1"/>
</dbReference>
<keyword evidence="6" id="KW-1185">Reference proteome</keyword>
<dbReference type="SUPFAM" id="SSF48008">
    <property type="entry name" value="GntR ligand-binding domain-like"/>
    <property type="match status" value="1"/>
</dbReference>
<dbReference type="Pfam" id="PF07729">
    <property type="entry name" value="FCD"/>
    <property type="match status" value="1"/>
</dbReference>
<comment type="caution">
    <text evidence="5">The sequence shown here is derived from an EMBL/GenBank/DDBJ whole genome shotgun (WGS) entry which is preliminary data.</text>
</comment>
<evidence type="ECO:0000256" key="1">
    <source>
        <dbReference type="ARBA" id="ARBA00023015"/>
    </source>
</evidence>
<gene>
    <name evidence="5" type="ORF">ACFSKQ_09260</name>
</gene>
<dbReference type="Gene3D" id="1.20.120.530">
    <property type="entry name" value="GntR ligand-binding domain-like"/>
    <property type="match status" value="1"/>
</dbReference>
<dbReference type="InterPro" id="IPR008920">
    <property type="entry name" value="TF_FadR/GntR_C"/>
</dbReference>
<reference evidence="6" key="1">
    <citation type="journal article" date="2019" name="Int. J. Syst. Evol. Microbiol.">
        <title>The Global Catalogue of Microorganisms (GCM) 10K type strain sequencing project: providing services to taxonomists for standard genome sequencing and annotation.</title>
        <authorList>
            <consortium name="The Broad Institute Genomics Platform"/>
            <consortium name="The Broad Institute Genome Sequencing Center for Infectious Disease"/>
            <person name="Wu L."/>
            <person name="Ma J."/>
        </authorList>
    </citation>
    <scope>NUCLEOTIDE SEQUENCE [LARGE SCALE GENOMIC DNA]</scope>
    <source>
        <strain evidence="6">ZS-35-S2</strain>
    </source>
</reference>
<keyword evidence="1" id="KW-0805">Transcription regulation</keyword>
<sequence>MHDALLERIFEGRISPGDGLSEVALAEEFSVSRTPIREALHRLSLEGLVERGARRVFVVRRMAPEALAELFEAVGEVEALVARKAALRMSEMERQALRAIVAEGRALSLDPQGYAAMNTRFHAALQAGARNAILADLLFDLSLRTLPWRRAQFTRREKRLRSSQSEHEAILDAILKQDGEAAFQRMRAHVAASFLVISGMIDEQAAATPDLEGAD</sequence>
<dbReference type="SMART" id="SM00345">
    <property type="entry name" value="HTH_GNTR"/>
    <property type="match status" value="1"/>
</dbReference>
<dbReference type="SMART" id="SM00895">
    <property type="entry name" value="FCD"/>
    <property type="match status" value="1"/>
</dbReference>
<evidence type="ECO:0000313" key="6">
    <source>
        <dbReference type="Proteomes" id="UP001597371"/>
    </source>
</evidence>
<dbReference type="SUPFAM" id="SSF46785">
    <property type="entry name" value="Winged helix' DNA-binding domain"/>
    <property type="match status" value="1"/>
</dbReference>
<dbReference type="PANTHER" id="PTHR43537">
    <property type="entry name" value="TRANSCRIPTIONAL REGULATOR, GNTR FAMILY"/>
    <property type="match status" value="1"/>
</dbReference>
<dbReference type="PRINTS" id="PR00035">
    <property type="entry name" value="HTHGNTR"/>
</dbReference>
<keyword evidence="2" id="KW-0238">DNA-binding</keyword>
<dbReference type="PROSITE" id="PS50949">
    <property type="entry name" value="HTH_GNTR"/>
    <property type="match status" value="1"/>
</dbReference>
<keyword evidence="3" id="KW-0804">Transcription</keyword>
<dbReference type="Proteomes" id="UP001597371">
    <property type="component" value="Unassembled WGS sequence"/>
</dbReference>